<dbReference type="STRING" id="446469.Sked_29030"/>
<accession>D1BBN4</accession>
<reference evidence="2 3" key="1">
    <citation type="journal article" date="2009" name="Stand. Genomic Sci.">
        <title>Complete genome sequence of Sanguibacter keddieii type strain (ST-74).</title>
        <authorList>
            <person name="Ivanova N."/>
            <person name="Sikorski J."/>
            <person name="Sims D."/>
            <person name="Brettin T."/>
            <person name="Detter J.C."/>
            <person name="Han C."/>
            <person name="Lapidus A."/>
            <person name="Copeland A."/>
            <person name="Glavina Del Rio T."/>
            <person name="Nolan M."/>
            <person name="Chen F."/>
            <person name="Lucas S."/>
            <person name="Tice H."/>
            <person name="Cheng J.F."/>
            <person name="Bruce D."/>
            <person name="Goodwin L."/>
            <person name="Pitluck S."/>
            <person name="Pati A."/>
            <person name="Mavromatis K."/>
            <person name="Chen A."/>
            <person name="Palaniappan K."/>
            <person name="D'haeseleer P."/>
            <person name="Chain P."/>
            <person name="Bristow J."/>
            <person name="Eisen J.A."/>
            <person name="Markowitz V."/>
            <person name="Hugenholtz P."/>
            <person name="Goker M."/>
            <person name="Pukall R."/>
            <person name="Klenk H.P."/>
            <person name="Kyrpides N.C."/>
        </authorList>
    </citation>
    <scope>NUCLEOTIDE SEQUENCE [LARGE SCALE GENOMIC DNA]</scope>
    <source>
        <strain evidence="3">ATCC 51767 / DSM 10542 / NCFB 3025 / ST-74</strain>
    </source>
</reference>
<evidence type="ECO:0000313" key="3">
    <source>
        <dbReference type="Proteomes" id="UP000000322"/>
    </source>
</evidence>
<keyword evidence="1" id="KW-1133">Transmembrane helix</keyword>
<keyword evidence="3" id="KW-1185">Reference proteome</keyword>
<sequence length="118" mass="14117">MLVFGMALTLGLILIPWVIYRIIWSLVARKPKTFTHTHVIAPDTFEWPLAPGDVWLGHGLAESGHWVILAHEFREPEWITSRERAEHQKREDTYARLLDERRREDLLRRTRRTFFDQE</sequence>
<keyword evidence="1" id="KW-0472">Membrane</keyword>
<dbReference type="AlphaFoldDB" id="D1BBN4"/>
<organism evidence="2 3">
    <name type="scientific">Sanguibacter keddieii (strain ATCC 51767 / DSM 10542 / NCFB 3025 / ST-74)</name>
    <dbReference type="NCBI Taxonomy" id="446469"/>
    <lineage>
        <taxon>Bacteria</taxon>
        <taxon>Bacillati</taxon>
        <taxon>Actinomycetota</taxon>
        <taxon>Actinomycetes</taxon>
        <taxon>Micrococcales</taxon>
        <taxon>Sanguibacteraceae</taxon>
        <taxon>Sanguibacter</taxon>
    </lineage>
</organism>
<name>D1BBN4_SANKS</name>
<dbReference type="RefSeq" id="WP_012867874.1">
    <property type="nucleotide sequence ID" value="NC_013521.1"/>
</dbReference>
<protein>
    <submittedName>
        <fullName evidence="2">Uncharacterized protein</fullName>
    </submittedName>
</protein>
<evidence type="ECO:0000256" key="1">
    <source>
        <dbReference type="SAM" id="Phobius"/>
    </source>
</evidence>
<gene>
    <name evidence="2" type="ordered locus">Sked_29030</name>
</gene>
<dbReference type="HOGENOM" id="CLU_2071482_0_0_11"/>
<keyword evidence="1" id="KW-0812">Transmembrane</keyword>
<feature type="transmembrane region" description="Helical" evidence="1">
    <location>
        <begin position="6"/>
        <end position="24"/>
    </location>
</feature>
<evidence type="ECO:0000313" key="2">
    <source>
        <dbReference type="EMBL" id="ACZ22805.1"/>
    </source>
</evidence>
<dbReference type="Proteomes" id="UP000000322">
    <property type="component" value="Chromosome"/>
</dbReference>
<proteinExistence type="predicted"/>
<dbReference type="EMBL" id="CP001819">
    <property type="protein sequence ID" value="ACZ22805.1"/>
    <property type="molecule type" value="Genomic_DNA"/>
</dbReference>
<dbReference type="KEGG" id="ske:Sked_29030"/>